<dbReference type="GO" id="GO:0009279">
    <property type="term" value="C:cell outer membrane"/>
    <property type="evidence" value="ECO:0007669"/>
    <property type="project" value="UniProtKB-SubCell"/>
</dbReference>
<accession>L1NFK6</accession>
<dbReference type="Gene3D" id="2.40.170.20">
    <property type="entry name" value="TonB-dependent receptor, beta-barrel domain"/>
    <property type="match status" value="1"/>
</dbReference>
<evidence type="ECO:0000256" key="1">
    <source>
        <dbReference type="ARBA" id="ARBA00004442"/>
    </source>
</evidence>
<reference evidence="4 5" key="1">
    <citation type="submission" date="2012-05" db="EMBL/GenBank/DDBJ databases">
        <authorList>
            <person name="Weinstock G."/>
            <person name="Sodergren E."/>
            <person name="Lobos E.A."/>
            <person name="Fulton L."/>
            <person name="Fulton R."/>
            <person name="Courtney L."/>
            <person name="Fronick C."/>
            <person name="O'Laughlin M."/>
            <person name="Godfrey J."/>
            <person name="Wilson R.M."/>
            <person name="Miner T."/>
            <person name="Farmer C."/>
            <person name="Delehaunty K."/>
            <person name="Cordes M."/>
            <person name="Minx P."/>
            <person name="Tomlinson C."/>
            <person name="Chen J."/>
            <person name="Wollam A."/>
            <person name="Pepin K.H."/>
            <person name="Bhonagiri V."/>
            <person name="Zhang X."/>
            <person name="Suruliraj S."/>
            <person name="Warren W."/>
            <person name="Mitreva M."/>
            <person name="Mardis E.R."/>
            <person name="Wilson R.K."/>
        </authorList>
    </citation>
    <scope>NUCLEOTIDE SEQUENCE [LARGE SCALE GENOMIC DNA]</scope>
    <source>
        <strain evidence="4 5">F0037</strain>
    </source>
</reference>
<protein>
    <submittedName>
        <fullName evidence="4">Uncharacterized protein</fullName>
    </submittedName>
</protein>
<dbReference type="STRING" id="1127696.HMPREF9134_00721"/>
<evidence type="ECO:0000313" key="5">
    <source>
        <dbReference type="Proteomes" id="UP000010408"/>
    </source>
</evidence>
<gene>
    <name evidence="4" type="ORF">HMPREF9134_00721</name>
</gene>
<dbReference type="AlphaFoldDB" id="L1NFK6"/>
<comment type="subcellular location">
    <subcellularLocation>
        <location evidence="1">Cell outer membrane</location>
    </subcellularLocation>
</comment>
<evidence type="ECO:0000313" key="4">
    <source>
        <dbReference type="EMBL" id="EKY01987.1"/>
    </source>
</evidence>
<proteinExistence type="predicted"/>
<dbReference type="PATRIC" id="fig|1127696.3.peg.644"/>
<dbReference type="RefSeq" id="WP_005468943.1">
    <property type="nucleotide sequence ID" value="NZ_KB291043.1"/>
</dbReference>
<sequence>MLKIYPTSLRRILLLMALLLLGMKPSYAQNIEEVLAFRKKKPLKISGSISARATLFSSQPSKARQSFTYQITGSVNLSLYELLNIPLSFNLNNYGANFSYPSLPNRLSLHPSYKWMKAHIGDVSMSFGPYTLNGHQFTGLGVELSPGRWQVSAMAGRLLKRVDADPNIPSLQVGYERWGYGIKTRYEGSTFALGGTVFAARDRDGRISFDIDALGIYPKGNIALGIEGSLSLIKDLKLSLEYGLSRMQQDLRSTEVSYYHALRADVSYSFLGNTLGVGYERIDPGYATLGAYYFNNDYENLTLNYSRSFFDSKLSLALSGGVQRDDLMGQKQEHNKRFVGSAQVGFNPSEALSASVSLSSFQSYRNLKSSFDYINARTPYDNLDTLQFTQLSHSLDADISWHLKQSEAQTQTLSANLSYQEAADRQGRYIQPGQLTRFMNLGMSYSLDLSALDLTLTGGFNVSNNYADRKAVLTLGPSLSLAKRLLKKQLSTGLSLSYNETQEAGHRLAQVYNLRATAGYRFWGKHGLNASVAYQERKLRHAVSSPRSSFTSELSYSYSF</sequence>
<dbReference type="EMBL" id="AMEQ01000020">
    <property type="protein sequence ID" value="EKY01987.1"/>
    <property type="molecule type" value="Genomic_DNA"/>
</dbReference>
<comment type="caution">
    <text evidence="4">The sequence shown here is derived from an EMBL/GenBank/DDBJ whole genome shotgun (WGS) entry which is preliminary data.</text>
</comment>
<organism evidence="4 5">
    <name type="scientific">Porphyromonas catoniae F0037</name>
    <dbReference type="NCBI Taxonomy" id="1127696"/>
    <lineage>
        <taxon>Bacteria</taxon>
        <taxon>Pseudomonadati</taxon>
        <taxon>Bacteroidota</taxon>
        <taxon>Bacteroidia</taxon>
        <taxon>Bacteroidales</taxon>
        <taxon>Porphyromonadaceae</taxon>
        <taxon>Porphyromonas</taxon>
    </lineage>
</organism>
<dbReference type="SUPFAM" id="SSF56935">
    <property type="entry name" value="Porins"/>
    <property type="match status" value="1"/>
</dbReference>
<dbReference type="Proteomes" id="UP000010408">
    <property type="component" value="Unassembled WGS sequence"/>
</dbReference>
<dbReference type="InterPro" id="IPR036942">
    <property type="entry name" value="Beta-barrel_TonB_sf"/>
</dbReference>
<dbReference type="eggNOG" id="COG3188">
    <property type="taxonomic scope" value="Bacteria"/>
</dbReference>
<evidence type="ECO:0000256" key="3">
    <source>
        <dbReference type="ARBA" id="ARBA00023237"/>
    </source>
</evidence>
<keyword evidence="3" id="KW-0998">Cell outer membrane</keyword>
<name>L1NFK6_9PORP</name>
<dbReference type="HOGENOM" id="CLU_018236_0_0_10"/>
<keyword evidence="2" id="KW-0472">Membrane</keyword>
<evidence type="ECO:0000256" key="2">
    <source>
        <dbReference type="ARBA" id="ARBA00023136"/>
    </source>
</evidence>